<organism evidence="3 4">
    <name type="scientific">Microbotryum intermedium</name>
    <dbReference type="NCBI Taxonomy" id="269621"/>
    <lineage>
        <taxon>Eukaryota</taxon>
        <taxon>Fungi</taxon>
        <taxon>Dikarya</taxon>
        <taxon>Basidiomycota</taxon>
        <taxon>Pucciniomycotina</taxon>
        <taxon>Microbotryomycetes</taxon>
        <taxon>Microbotryales</taxon>
        <taxon>Microbotryaceae</taxon>
        <taxon>Microbotryum</taxon>
    </lineage>
</organism>
<evidence type="ECO:0000313" key="3">
    <source>
        <dbReference type="EMBL" id="SCV70602.1"/>
    </source>
</evidence>
<feature type="region of interest" description="Disordered" evidence="2">
    <location>
        <begin position="46"/>
        <end position="78"/>
    </location>
</feature>
<feature type="compositionally biased region" description="Low complexity" evidence="2">
    <location>
        <begin position="431"/>
        <end position="454"/>
    </location>
</feature>
<name>A0A238F9Q6_9BASI</name>
<proteinExistence type="predicted"/>
<dbReference type="OrthoDB" id="3258416at2759"/>
<feature type="compositionally biased region" description="Acidic residues" evidence="2">
    <location>
        <begin position="536"/>
        <end position="555"/>
    </location>
</feature>
<evidence type="ECO:0000256" key="2">
    <source>
        <dbReference type="SAM" id="MobiDB-lite"/>
    </source>
</evidence>
<protein>
    <submittedName>
        <fullName evidence="3">BQ2448_3364 protein</fullName>
    </submittedName>
</protein>
<evidence type="ECO:0000256" key="1">
    <source>
        <dbReference type="SAM" id="Coils"/>
    </source>
</evidence>
<feature type="region of interest" description="Disordered" evidence="2">
    <location>
        <begin position="522"/>
        <end position="584"/>
    </location>
</feature>
<gene>
    <name evidence="3" type="ORF">BQ2448_3364</name>
</gene>
<feature type="region of interest" description="Disordered" evidence="2">
    <location>
        <begin position="377"/>
        <end position="403"/>
    </location>
</feature>
<feature type="region of interest" description="Disordered" evidence="2">
    <location>
        <begin position="661"/>
        <end position="702"/>
    </location>
</feature>
<dbReference type="EMBL" id="FMSP01000006">
    <property type="protein sequence ID" value="SCV70602.1"/>
    <property type="molecule type" value="Genomic_DNA"/>
</dbReference>
<feature type="compositionally biased region" description="Polar residues" evidence="2">
    <location>
        <begin position="312"/>
        <end position="322"/>
    </location>
</feature>
<keyword evidence="1" id="KW-0175">Coiled coil</keyword>
<feature type="region of interest" description="Disordered" evidence="2">
    <location>
        <begin position="278"/>
        <end position="336"/>
    </location>
</feature>
<accession>A0A238F9Q6</accession>
<dbReference type="Proteomes" id="UP000198372">
    <property type="component" value="Unassembled WGS sequence"/>
</dbReference>
<feature type="coiled-coil region" evidence="1">
    <location>
        <begin position="236"/>
        <end position="266"/>
    </location>
</feature>
<feature type="region of interest" description="Disordered" evidence="2">
    <location>
        <begin position="425"/>
        <end position="454"/>
    </location>
</feature>
<sequence>MYSRQDVQNMKRAELQALCKTNKLKANGKTEVLVEMLLEHFNLSSTAETGPSTARKAARKPLNAVGPNHTKAPGTTKKRSLPVASTFLPSPQKPCGGVNDDDDDEMRLQTPVAIRAKKVSTHNTLLKRALESSFTPATRPRAAVQTQATKKIINALLATVDTLKAELATTRSTLTRLESTTNFASGPSTPPLKRAEVLALVNERIKAHRAQVDTSIKERFGTVTAQLAELSKAIELATSREERESIIRLRDALEEEVKSNQEWRRELEGSFETLRSNLTGHFGTSAPTSSISPARALSGSAPQSPAHASPTDLDSFTPSSPTLEPIAPNTPIAASGGATASALASPAPICLAPTPAPNLASPVMSDGAPLTTTLASFSSLAASPRRTPRTRASHKPSPSMPTPTTLIAGAVEPALALPLHMLSHVSPSKNATSPRGRASSPRASPRRSLASTSTPATATIVAMSPARSVVRSIGKRSRRQSDIGDVSVDDVDFSAGATPSRAMGASDVLDIKGLSGGRARKRMRISTGVENQVEQEKEEAEESTSESEQDDEEVTELANTSGAGTFDGGDQLSEQEDHEAPSNEVPVQAQGMTLPAPSNTPREFFVSTNDEDGLALLRQVSCSIAHCTSTAGNAPPHPHDDLSISHLCRCFESSHFVNPCPSDAASQQNALRDREDRGRRGRDEIRRRRRQSGRCGNGTPGKKFEWTGFGLFGEA</sequence>
<evidence type="ECO:0000313" key="4">
    <source>
        <dbReference type="Proteomes" id="UP000198372"/>
    </source>
</evidence>
<feature type="compositionally biased region" description="Basic and acidic residues" evidence="2">
    <location>
        <begin position="671"/>
        <end position="686"/>
    </location>
</feature>
<dbReference type="STRING" id="269621.A0A238F9Q6"/>
<reference evidence="4" key="1">
    <citation type="submission" date="2016-09" db="EMBL/GenBank/DDBJ databases">
        <authorList>
            <person name="Jeantristanb JTB J.-T."/>
            <person name="Ricardo R."/>
        </authorList>
    </citation>
    <scope>NUCLEOTIDE SEQUENCE [LARGE SCALE GENOMIC DNA]</scope>
</reference>
<keyword evidence="4" id="KW-1185">Reference proteome</keyword>
<dbReference type="AlphaFoldDB" id="A0A238F9Q6"/>